<gene>
    <name evidence="2" type="ORF">G3436_26870</name>
</gene>
<dbReference type="AlphaFoldDB" id="A0A6B3NU68"/>
<comment type="caution">
    <text evidence="2">The sequence shown here is derived from an EMBL/GenBank/DDBJ whole genome shotgun (WGS) entry which is preliminary data.</text>
</comment>
<dbReference type="GO" id="GO:0006310">
    <property type="term" value="P:DNA recombination"/>
    <property type="evidence" value="ECO:0007669"/>
    <property type="project" value="UniProtKB-KW"/>
</dbReference>
<keyword evidence="1" id="KW-0233">DNA recombination</keyword>
<evidence type="ECO:0000313" key="2">
    <source>
        <dbReference type="EMBL" id="NER66802.1"/>
    </source>
</evidence>
<dbReference type="GO" id="GO:0003677">
    <property type="term" value="F:DNA binding"/>
    <property type="evidence" value="ECO:0007669"/>
    <property type="project" value="InterPro"/>
</dbReference>
<evidence type="ECO:0000313" key="3">
    <source>
        <dbReference type="Proteomes" id="UP000482634"/>
    </source>
</evidence>
<dbReference type="SUPFAM" id="SSF56349">
    <property type="entry name" value="DNA breaking-rejoining enzymes"/>
    <property type="match status" value="1"/>
</dbReference>
<protein>
    <submittedName>
        <fullName evidence="2">Uncharacterized protein</fullName>
    </submittedName>
</protein>
<organism evidence="2 3">
    <name type="scientific">Pseudomonas brassicae</name>
    <dbReference type="NCBI Taxonomy" id="2708063"/>
    <lineage>
        <taxon>Bacteria</taxon>
        <taxon>Pseudomonadati</taxon>
        <taxon>Pseudomonadota</taxon>
        <taxon>Gammaproteobacteria</taxon>
        <taxon>Pseudomonadales</taxon>
        <taxon>Pseudomonadaceae</taxon>
        <taxon>Pseudomonas</taxon>
    </lineage>
</organism>
<accession>A0A6B3NU68</accession>
<dbReference type="EMBL" id="JAAHBU010000642">
    <property type="protein sequence ID" value="NER66802.1"/>
    <property type="molecule type" value="Genomic_DNA"/>
</dbReference>
<dbReference type="InterPro" id="IPR013762">
    <property type="entry name" value="Integrase-like_cat_sf"/>
</dbReference>
<name>A0A6B3NU68_9PSED</name>
<dbReference type="Gene3D" id="1.10.443.10">
    <property type="entry name" value="Intergrase catalytic core"/>
    <property type="match status" value="1"/>
</dbReference>
<proteinExistence type="predicted"/>
<dbReference type="GO" id="GO:0015074">
    <property type="term" value="P:DNA integration"/>
    <property type="evidence" value="ECO:0007669"/>
    <property type="project" value="InterPro"/>
</dbReference>
<dbReference type="RefSeq" id="WP_163951389.1">
    <property type="nucleotide sequence ID" value="NZ_JAAHBU010000642.1"/>
</dbReference>
<reference evidence="2 3" key="1">
    <citation type="submission" date="2020-02" db="EMBL/GenBank/DDBJ databases">
        <title>Broccoli isolated Pseudomonas sp.</title>
        <authorList>
            <person name="Fujikawa T."/>
            <person name="Sawada H."/>
        </authorList>
    </citation>
    <scope>NUCLEOTIDE SEQUENCE [LARGE SCALE GENOMIC DNA]</scope>
    <source>
        <strain evidence="2 3">MAFF212427</strain>
    </source>
</reference>
<dbReference type="InterPro" id="IPR011010">
    <property type="entry name" value="DNA_brk_join_enz"/>
</dbReference>
<evidence type="ECO:0000256" key="1">
    <source>
        <dbReference type="ARBA" id="ARBA00023172"/>
    </source>
</evidence>
<keyword evidence="3" id="KW-1185">Reference proteome</keyword>
<sequence>MTFENDNQEATLQWLIPEMGEYCAHLHTEYMQQYRNHVRDEHPYYFVNIKDGEEFGTPLKIANMDKSFYRCASKIGLKGSRKGVNPHGARHFFWLLLRIPPKAQQGGNSNIHAARVHLLTEVYYRLDIEVARQELEGGPKAFGRKHSRLLQVREENHWWEIA</sequence>
<dbReference type="Proteomes" id="UP000482634">
    <property type="component" value="Unassembled WGS sequence"/>
</dbReference>